<reference evidence="4" key="1">
    <citation type="submission" date="2021-01" db="EMBL/GenBank/DDBJ databases">
        <authorList>
            <person name="Corre E."/>
            <person name="Pelletier E."/>
            <person name="Niang G."/>
            <person name="Scheremetjew M."/>
            <person name="Finn R."/>
            <person name="Kale V."/>
            <person name="Holt S."/>
            <person name="Cochrane G."/>
            <person name="Meng A."/>
            <person name="Brown T."/>
            <person name="Cohen L."/>
        </authorList>
    </citation>
    <scope>NUCLEOTIDE SEQUENCE</scope>
    <source>
        <strain evidence="4">PLY429</strain>
    </source>
</reference>
<dbReference type="Gene3D" id="1.10.472.10">
    <property type="entry name" value="Cyclin-like"/>
    <property type="match status" value="2"/>
</dbReference>
<sequence length="336" mass="37962">MSPVDGGRVVVGLPPPPSFLFTCKQLEESPSRRDGVDAATEALMRRNYSDLLQKAGEGLQIPQPTIATAVLFCHRYFAAKSMKRNDRFVVATACLLLACKVEECQRRVQKVLEMCYSVRYKMDLNDVKSAFQDNTKVYQMLKENVLVAERALLYTLGFNFRIEKPYQHITARALKFKGVPQEAVRFLTQIAWNFVNDSLQTTLLLQHQPKYIAYSAIYLAAKFIDIQLPNEDGRPWYENDAIPTHAIQDITRKMLEYCENCAAIAQSRKTTHGTRQSDSATVPASPVIGQKRDAGSVGVGQDYQRVQATTMDWQDGRKMARTYSTPDVDMEIEAEG</sequence>
<proteinExistence type="inferred from homology"/>
<gene>
    <name evidence="4" type="ORF">TCHU04912_LOCUS21446</name>
</gene>
<dbReference type="GO" id="GO:0006357">
    <property type="term" value="P:regulation of transcription by RNA polymerase II"/>
    <property type="evidence" value="ECO:0007669"/>
    <property type="project" value="InterPro"/>
</dbReference>
<dbReference type="PANTHER" id="PTHR10026">
    <property type="entry name" value="CYCLIN"/>
    <property type="match status" value="1"/>
</dbReference>
<dbReference type="CDD" id="cd20546">
    <property type="entry name" value="CYCLIN_SpCG1C_ScCTK2-like_rpt2"/>
    <property type="match status" value="1"/>
</dbReference>
<dbReference type="InterPro" id="IPR043198">
    <property type="entry name" value="Cyclin/Ssn8"/>
</dbReference>
<dbReference type="AlphaFoldDB" id="A0A7S1XBQ7"/>
<dbReference type="InterPro" id="IPR036915">
    <property type="entry name" value="Cyclin-like_sf"/>
</dbReference>
<name>A0A7S1XBQ7_9CHLO</name>
<feature type="domain" description="Cyclin-like" evidence="3">
    <location>
        <begin position="50"/>
        <end position="136"/>
    </location>
</feature>
<dbReference type="GO" id="GO:0016538">
    <property type="term" value="F:cyclin-dependent protein serine/threonine kinase regulator activity"/>
    <property type="evidence" value="ECO:0007669"/>
    <property type="project" value="InterPro"/>
</dbReference>
<dbReference type="Pfam" id="PF00134">
    <property type="entry name" value="Cyclin_N"/>
    <property type="match status" value="1"/>
</dbReference>
<protein>
    <recommendedName>
        <fullName evidence="3">Cyclin-like domain-containing protein</fullName>
    </recommendedName>
</protein>
<evidence type="ECO:0000313" key="4">
    <source>
        <dbReference type="EMBL" id="CAD9225980.1"/>
    </source>
</evidence>
<dbReference type="SMART" id="SM00385">
    <property type="entry name" value="CYCLIN"/>
    <property type="match status" value="2"/>
</dbReference>
<dbReference type="InterPro" id="IPR006671">
    <property type="entry name" value="Cyclin_N"/>
</dbReference>
<dbReference type="EMBL" id="HBGG01041620">
    <property type="protein sequence ID" value="CAD9225980.1"/>
    <property type="molecule type" value="Transcribed_RNA"/>
</dbReference>
<feature type="compositionally biased region" description="Polar residues" evidence="2">
    <location>
        <begin position="273"/>
        <end position="282"/>
    </location>
</feature>
<dbReference type="SUPFAM" id="SSF47954">
    <property type="entry name" value="Cyclin-like"/>
    <property type="match status" value="2"/>
</dbReference>
<feature type="domain" description="Cyclin-like" evidence="3">
    <location>
        <begin position="167"/>
        <end position="256"/>
    </location>
</feature>
<feature type="region of interest" description="Disordered" evidence="2">
    <location>
        <begin position="269"/>
        <end position="298"/>
    </location>
</feature>
<evidence type="ECO:0000256" key="2">
    <source>
        <dbReference type="SAM" id="MobiDB-lite"/>
    </source>
</evidence>
<accession>A0A7S1XBQ7</accession>
<dbReference type="InterPro" id="IPR013763">
    <property type="entry name" value="Cyclin-like_dom"/>
</dbReference>
<organism evidence="4">
    <name type="scientific">Tetraselmis chuii</name>
    <dbReference type="NCBI Taxonomy" id="63592"/>
    <lineage>
        <taxon>Eukaryota</taxon>
        <taxon>Viridiplantae</taxon>
        <taxon>Chlorophyta</taxon>
        <taxon>core chlorophytes</taxon>
        <taxon>Chlorodendrophyceae</taxon>
        <taxon>Chlorodendrales</taxon>
        <taxon>Chlorodendraceae</taxon>
        <taxon>Tetraselmis</taxon>
    </lineage>
</organism>
<keyword evidence="1" id="KW-0195">Cyclin</keyword>
<evidence type="ECO:0000259" key="3">
    <source>
        <dbReference type="SMART" id="SM00385"/>
    </source>
</evidence>
<evidence type="ECO:0000256" key="1">
    <source>
        <dbReference type="RuleBase" id="RU000383"/>
    </source>
</evidence>
<comment type="similarity">
    <text evidence="1">Belongs to the cyclin family.</text>
</comment>